<name>A0A2T4CAW8_TRILO</name>
<keyword evidence="3" id="KW-1185">Reference proteome</keyword>
<keyword evidence="1" id="KW-0472">Membrane</keyword>
<gene>
    <name evidence="2" type="ORF">M440DRAFT_267916</name>
</gene>
<keyword evidence="1" id="KW-0812">Transmembrane</keyword>
<evidence type="ECO:0000313" key="2">
    <source>
        <dbReference type="EMBL" id="PTB78695.1"/>
    </source>
</evidence>
<reference evidence="2 3" key="1">
    <citation type="submission" date="2016-07" db="EMBL/GenBank/DDBJ databases">
        <title>Multiple horizontal gene transfer events from other fungi enriched the ability of initially mycotrophic Trichoderma (Ascomycota) to feed on dead plant biomass.</title>
        <authorList>
            <consortium name="DOE Joint Genome Institute"/>
            <person name="Aerts A."/>
            <person name="Atanasova L."/>
            <person name="Chenthamara K."/>
            <person name="Zhang J."/>
            <person name="Grujic M."/>
            <person name="Henrissat B."/>
            <person name="Kuo A."/>
            <person name="Salamov A."/>
            <person name="Lipzen A."/>
            <person name="Labutti K."/>
            <person name="Barry K."/>
            <person name="Miao Y."/>
            <person name="Rahimi M.J."/>
            <person name="Shen Q."/>
            <person name="Grigoriev I.V."/>
            <person name="Kubicek C.P."/>
            <person name="Druzhinina I.S."/>
        </authorList>
    </citation>
    <scope>NUCLEOTIDE SEQUENCE [LARGE SCALE GENOMIC DNA]</scope>
    <source>
        <strain evidence="2 3">ATCC 18648</strain>
    </source>
</reference>
<dbReference type="Proteomes" id="UP000240760">
    <property type="component" value="Unassembled WGS sequence"/>
</dbReference>
<organism evidence="2 3">
    <name type="scientific">Trichoderma longibrachiatum ATCC 18648</name>
    <dbReference type="NCBI Taxonomy" id="983965"/>
    <lineage>
        <taxon>Eukaryota</taxon>
        <taxon>Fungi</taxon>
        <taxon>Dikarya</taxon>
        <taxon>Ascomycota</taxon>
        <taxon>Pezizomycotina</taxon>
        <taxon>Sordariomycetes</taxon>
        <taxon>Hypocreomycetidae</taxon>
        <taxon>Hypocreales</taxon>
        <taxon>Hypocreaceae</taxon>
        <taxon>Trichoderma</taxon>
    </lineage>
</organism>
<protein>
    <submittedName>
        <fullName evidence="2">Uncharacterized protein</fullName>
    </submittedName>
</protein>
<keyword evidence="1" id="KW-1133">Transmembrane helix</keyword>
<dbReference type="EMBL" id="KZ679129">
    <property type="protein sequence ID" value="PTB78695.1"/>
    <property type="molecule type" value="Genomic_DNA"/>
</dbReference>
<dbReference type="AlphaFoldDB" id="A0A2T4CAW8"/>
<sequence length="88" mass="9689">MTATVISRAVRLGGKALTSLGLATLLIHSLIGILDMPMHRHCTSSHTMNNRGLPCFGWPSKSPTTTLIFTSLRRWRGIRSTGDQPERC</sequence>
<proteinExistence type="predicted"/>
<evidence type="ECO:0000313" key="3">
    <source>
        <dbReference type="Proteomes" id="UP000240760"/>
    </source>
</evidence>
<feature type="transmembrane region" description="Helical" evidence="1">
    <location>
        <begin position="16"/>
        <end position="34"/>
    </location>
</feature>
<accession>A0A2T4CAW8</accession>
<evidence type="ECO:0000256" key="1">
    <source>
        <dbReference type="SAM" id="Phobius"/>
    </source>
</evidence>